<keyword evidence="5" id="KW-1185">Reference proteome</keyword>
<evidence type="ECO:0000313" key="5">
    <source>
        <dbReference type="Proteomes" id="UP000439022"/>
    </source>
</evidence>
<evidence type="ECO:0000256" key="2">
    <source>
        <dbReference type="SAM" id="Phobius"/>
    </source>
</evidence>
<evidence type="ECO:0000256" key="1">
    <source>
        <dbReference type="ARBA" id="ARBA00010116"/>
    </source>
</evidence>
<evidence type="ECO:0000313" key="4">
    <source>
        <dbReference type="EMBL" id="MRX22012.1"/>
    </source>
</evidence>
<dbReference type="AlphaFoldDB" id="A0A6A8GHP8"/>
<dbReference type="EMBL" id="WKJO01000001">
    <property type="protein sequence ID" value="MRX22012.1"/>
    <property type="molecule type" value="Genomic_DNA"/>
</dbReference>
<dbReference type="RefSeq" id="WP_151162565.1">
    <property type="nucleotide sequence ID" value="NZ_WKJO01000001.1"/>
</dbReference>
<dbReference type="SUPFAM" id="SSF49373">
    <property type="entry name" value="Invasin/intimin cell-adhesion fragments"/>
    <property type="match status" value="1"/>
</dbReference>
<comment type="similarity">
    <text evidence="1">Belongs to the intimin/invasin family.</text>
</comment>
<keyword evidence="2" id="KW-0472">Membrane</keyword>
<protein>
    <recommendedName>
        <fullName evidence="3">Big-1 domain-containing protein</fullName>
    </recommendedName>
</protein>
<dbReference type="SMART" id="SM00634">
    <property type="entry name" value="BID_1"/>
    <property type="match status" value="1"/>
</dbReference>
<reference evidence="4 5" key="1">
    <citation type="submission" date="2019-11" db="EMBL/GenBank/DDBJ databases">
        <title>Whole genome sequence of Haloferax sp. MBLA0076.</title>
        <authorList>
            <person name="Seo M.-J."/>
            <person name="Cho E.-S."/>
        </authorList>
    </citation>
    <scope>NUCLEOTIDE SEQUENCE [LARGE SCALE GENOMIC DNA]</scope>
    <source>
        <strain evidence="4 5">MBLA0076</strain>
    </source>
</reference>
<feature type="domain" description="Big-1" evidence="3">
    <location>
        <begin position="274"/>
        <end position="383"/>
    </location>
</feature>
<comment type="caution">
    <text evidence="4">The sequence shown here is derived from an EMBL/GenBank/DDBJ whole genome shotgun (WGS) entry which is preliminary data.</text>
</comment>
<proteinExistence type="inferred from homology"/>
<accession>A0A6A8GHP8</accession>
<dbReference type="InterPro" id="IPR008964">
    <property type="entry name" value="Invasin/intimin_cell_adhesion"/>
</dbReference>
<sequence>MTFRGDERAVTVQVGAVLLFGIIVISMSMYQASVVPNQNEQVEFQHNQDVHDDFVSLRGTLIESAAESTTRPATVTLGTRYPSRALFVNPGPVTGTLETRTLGIVAISNVSTSEDETDDYVTDDALSFTTNSVEYRPSYNVLQNSPSTVYENTVAYNRFENGYNGTLTEQTLVDGRSISLVLVSGNYSENGVGTATFDARAVSPALRTVSVTNNSSDRNVTITVPTKLSTADWESILDESGELDGSGDDSNDAYVHDVRNGTGDSVVLVMERGETYNLQIGNVGVGSGGNTPSAHYLTVVDSSSSSVTFEVRDQYNNPVSGATLNATVLPATTLSAQGETGSALTGLRTDARGQIPVSLDSPTAGTYTVQASIDRNPATDPFDASRRQEANADVVVNSAGTGPGTGTSGPYDVTWDGGAMDAAGGSAVDYYSANDTVVVDSSSISQVDGVVDVVDSDSGDQVANVSVDFATNDSSVLTSGLDTDVTDGSGVATTTISVVDGVATAYATAGGSFDTLHVKVVSATGGGGGGGSGDAWQDTNENGVQDAGEAVDISDGQFDNSSVDLYVEQDASDVTADTINLNAKNIILEPNFTAQSSGNGDKIVITAADSVVIDGATLETSGSNADVSITAGGSISAIGTTVRTQNQGDISVDAGGNITASQSTLDASNKGEITLDAGGNIVIRNAVVSGDDGVTYTAGGTVDDSGTDYSGGQSP</sequence>
<keyword evidence="2" id="KW-1133">Transmembrane helix</keyword>
<dbReference type="Gene3D" id="2.60.40.10">
    <property type="entry name" value="Immunoglobulins"/>
    <property type="match status" value="1"/>
</dbReference>
<organism evidence="4 5">
    <name type="scientific">Haloferax litoreum</name>
    <dbReference type="NCBI Taxonomy" id="2666140"/>
    <lineage>
        <taxon>Archaea</taxon>
        <taxon>Methanobacteriati</taxon>
        <taxon>Methanobacteriota</taxon>
        <taxon>Stenosarchaea group</taxon>
        <taxon>Halobacteria</taxon>
        <taxon>Halobacteriales</taxon>
        <taxon>Haloferacaceae</taxon>
        <taxon>Haloferax</taxon>
    </lineage>
</organism>
<keyword evidence="2" id="KW-0812">Transmembrane</keyword>
<dbReference type="InterPro" id="IPR003344">
    <property type="entry name" value="Big_1_dom"/>
</dbReference>
<evidence type="ECO:0000259" key="3">
    <source>
        <dbReference type="SMART" id="SM00634"/>
    </source>
</evidence>
<dbReference type="Proteomes" id="UP000439022">
    <property type="component" value="Unassembled WGS sequence"/>
</dbReference>
<name>A0A6A8GHP8_9EURY</name>
<feature type="transmembrane region" description="Helical" evidence="2">
    <location>
        <begin position="12"/>
        <end position="30"/>
    </location>
</feature>
<dbReference type="InterPro" id="IPR013783">
    <property type="entry name" value="Ig-like_fold"/>
</dbReference>
<gene>
    <name evidence="4" type="ORF">GJR96_08590</name>
</gene>